<dbReference type="Gene3D" id="1.10.287.130">
    <property type="match status" value="1"/>
</dbReference>
<name>A0A075K2L6_9GAMM</name>
<dbReference type="SMART" id="SM00387">
    <property type="entry name" value="HATPase_c"/>
    <property type="match status" value="1"/>
</dbReference>
<evidence type="ECO:0000256" key="11">
    <source>
        <dbReference type="SAM" id="Phobius"/>
    </source>
</evidence>
<feature type="transmembrane region" description="Helical" evidence="11">
    <location>
        <begin position="18"/>
        <end position="40"/>
    </location>
</feature>
<dbReference type="PATRIC" id="fig|1217721.7.peg.2491"/>
<evidence type="ECO:0000256" key="9">
    <source>
        <dbReference type="ARBA" id="ARBA00023012"/>
    </source>
</evidence>
<dbReference type="KEGG" id="dja:HY57_12085"/>
<dbReference type="EC" id="2.7.13.3" evidence="3"/>
<dbReference type="InterPro" id="IPR005467">
    <property type="entry name" value="His_kinase_dom"/>
</dbReference>
<keyword evidence="7" id="KW-0418">Kinase</keyword>
<dbReference type="Pfam" id="PF00512">
    <property type="entry name" value="HisKA"/>
    <property type="match status" value="1"/>
</dbReference>
<evidence type="ECO:0000256" key="1">
    <source>
        <dbReference type="ARBA" id="ARBA00000085"/>
    </source>
</evidence>
<dbReference type="InterPro" id="IPR004358">
    <property type="entry name" value="Sig_transdc_His_kin-like_C"/>
</dbReference>
<feature type="domain" description="HAMP" evidence="13">
    <location>
        <begin position="175"/>
        <end position="227"/>
    </location>
</feature>
<dbReference type="PROSITE" id="PS50109">
    <property type="entry name" value="HIS_KIN"/>
    <property type="match status" value="1"/>
</dbReference>
<comment type="catalytic activity">
    <reaction evidence="1">
        <text>ATP + protein L-histidine = ADP + protein N-phospho-L-histidine.</text>
        <dbReference type="EC" id="2.7.13.3"/>
    </reaction>
</comment>
<dbReference type="CDD" id="cd00082">
    <property type="entry name" value="HisKA"/>
    <property type="match status" value="1"/>
</dbReference>
<keyword evidence="4" id="KW-0597">Phosphoprotein</keyword>
<dbReference type="SUPFAM" id="SSF55874">
    <property type="entry name" value="ATPase domain of HSP90 chaperone/DNA topoisomerase II/histidine kinase"/>
    <property type="match status" value="1"/>
</dbReference>
<evidence type="ECO:0000313" key="15">
    <source>
        <dbReference type="Proteomes" id="UP000027987"/>
    </source>
</evidence>
<keyword evidence="15" id="KW-1185">Reference proteome</keyword>
<dbReference type="InterPro" id="IPR036890">
    <property type="entry name" value="HATPase_C_sf"/>
</dbReference>
<evidence type="ECO:0000256" key="2">
    <source>
        <dbReference type="ARBA" id="ARBA00004141"/>
    </source>
</evidence>
<proteinExistence type="predicted"/>
<feature type="transmembrane region" description="Helical" evidence="11">
    <location>
        <begin position="153"/>
        <end position="174"/>
    </location>
</feature>
<evidence type="ECO:0000313" key="14">
    <source>
        <dbReference type="EMBL" id="AIF47947.1"/>
    </source>
</evidence>
<keyword evidence="6 11" id="KW-0812">Transmembrane</keyword>
<dbReference type="InterPro" id="IPR036097">
    <property type="entry name" value="HisK_dim/P_sf"/>
</dbReference>
<keyword evidence="9" id="KW-0902">Two-component regulatory system</keyword>
<dbReference type="PROSITE" id="PS50885">
    <property type="entry name" value="HAMP"/>
    <property type="match status" value="1"/>
</dbReference>
<keyword evidence="10 11" id="KW-0472">Membrane</keyword>
<evidence type="ECO:0000256" key="5">
    <source>
        <dbReference type="ARBA" id="ARBA00022679"/>
    </source>
</evidence>
<dbReference type="Proteomes" id="UP000027987">
    <property type="component" value="Chromosome"/>
</dbReference>
<dbReference type="SMART" id="SM00388">
    <property type="entry name" value="HisKA"/>
    <property type="match status" value="1"/>
</dbReference>
<organism evidence="14 15">
    <name type="scientific">Dyella japonica A8</name>
    <dbReference type="NCBI Taxonomy" id="1217721"/>
    <lineage>
        <taxon>Bacteria</taxon>
        <taxon>Pseudomonadati</taxon>
        <taxon>Pseudomonadota</taxon>
        <taxon>Gammaproteobacteria</taxon>
        <taxon>Lysobacterales</taxon>
        <taxon>Rhodanobacteraceae</taxon>
        <taxon>Dyella</taxon>
    </lineage>
</organism>
<evidence type="ECO:0000256" key="7">
    <source>
        <dbReference type="ARBA" id="ARBA00022777"/>
    </source>
</evidence>
<dbReference type="GO" id="GO:0005886">
    <property type="term" value="C:plasma membrane"/>
    <property type="evidence" value="ECO:0007669"/>
    <property type="project" value="TreeGrafter"/>
</dbReference>
<dbReference type="PRINTS" id="PR00344">
    <property type="entry name" value="BCTRLSENSOR"/>
</dbReference>
<dbReference type="PANTHER" id="PTHR45436">
    <property type="entry name" value="SENSOR HISTIDINE KINASE YKOH"/>
    <property type="match status" value="1"/>
</dbReference>
<dbReference type="Pfam" id="PF02518">
    <property type="entry name" value="HATPase_c"/>
    <property type="match status" value="1"/>
</dbReference>
<comment type="subcellular location">
    <subcellularLocation>
        <location evidence="2">Membrane</location>
        <topology evidence="2">Multi-pass membrane protein</topology>
    </subcellularLocation>
</comment>
<dbReference type="STRING" id="1217721.HY57_12085"/>
<evidence type="ECO:0000256" key="8">
    <source>
        <dbReference type="ARBA" id="ARBA00022989"/>
    </source>
</evidence>
<reference evidence="14 15" key="1">
    <citation type="submission" date="2014-07" db="EMBL/GenBank/DDBJ databases">
        <title>Complete Genome Sequence of Dyella japonica Strain A8 Isolated from Malaysian Tropical Soil.</title>
        <authorList>
            <person name="Hui R.K.H."/>
            <person name="Chen J.-W."/>
            <person name="Chan K.-G."/>
            <person name="Leung F.C.C."/>
        </authorList>
    </citation>
    <scope>NUCLEOTIDE SEQUENCE [LARGE SCALE GENOMIC DNA]</scope>
    <source>
        <strain evidence="14 15">A8</strain>
    </source>
</reference>
<keyword evidence="5" id="KW-0808">Transferase</keyword>
<dbReference type="PANTHER" id="PTHR45436:SF15">
    <property type="entry name" value="SENSOR HISTIDINE KINASE CUSS"/>
    <property type="match status" value="1"/>
</dbReference>
<evidence type="ECO:0000256" key="10">
    <source>
        <dbReference type="ARBA" id="ARBA00023136"/>
    </source>
</evidence>
<dbReference type="OrthoDB" id="9804645at2"/>
<evidence type="ECO:0000256" key="6">
    <source>
        <dbReference type="ARBA" id="ARBA00022692"/>
    </source>
</evidence>
<gene>
    <name evidence="14" type="ORF">HY57_12085</name>
</gene>
<keyword evidence="8 11" id="KW-1133">Transmembrane helix</keyword>
<sequence>MDTGQPANTRSLRIQLSLWMAAAILVVGSVAGIASFYFAFDEAHSLQDETLRQVSRIITRMPPELVDPWGVLGEDAASPESVVVVRLGNSNTHGACGAPQGIALPCDLHDGFHTLPLGGARWRVLVASNTTGRRLAIAQPTSLRDEIARDGSLRIVMLMFCLLAALVPLMALIVRRMLSPVARLAERLDNTGDHVIDALPENDIPSEVAPFVRSINRLLARLRDSMAQQRRFVADAAHELRSPLAALNLQMQNLGRADLPPDTQARLESVRAGLSRSTHLIGQLLSLARLQHDAQPTPELTSLREVVGQVVNEADAYAVSKHIDLGVERLDAVELVIDRQALHAALRNLVDNAIRYTPPGGRVDIRVQRSDAWLRIEVEDNGPGIPPEDLARVCEPFFRGQGSGETGSGLGLAIVQNAARSMRGELTLASTSHGLVAGLRVPVPQG</sequence>
<dbReference type="GO" id="GO:0000155">
    <property type="term" value="F:phosphorelay sensor kinase activity"/>
    <property type="evidence" value="ECO:0007669"/>
    <property type="project" value="InterPro"/>
</dbReference>
<dbReference type="InterPro" id="IPR050428">
    <property type="entry name" value="TCS_sensor_his_kinase"/>
</dbReference>
<protein>
    <recommendedName>
        <fullName evidence="3">histidine kinase</fullName>
        <ecNumber evidence="3">2.7.13.3</ecNumber>
    </recommendedName>
</protein>
<dbReference type="InterPro" id="IPR003594">
    <property type="entry name" value="HATPase_dom"/>
</dbReference>
<evidence type="ECO:0000256" key="4">
    <source>
        <dbReference type="ARBA" id="ARBA00022553"/>
    </source>
</evidence>
<evidence type="ECO:0000256" key="3">
    <source>
        <dbReference type="ARBA" id="ARBA00012438"/>
    </source>
</evidence>
<evidence type="ECO:0000259" key="13">
    <source>
        <dbReference type="PROSITE" id="PS50885"/>
    </source>
</evidence>
<evidence type="ECO:0000259" key="12">
    <source>
        <dbReference type="PROSITE" id="PS50109"/>
    </source>
</evidence>
<dbReference type="InterPro" id="IPR003661">
    <property type="entry name" value="HisK_dim/P_dom"/>
</dbReference>
<dbReference type="Gene3D" id="3.30.565.10">
    <property type="entry name" value="Histidine kinase-like ATPase, C-terminal domain"/>
    <property type="match status" value="1"/>
</dbReference>
<dbReference type="HOGENOM" id="CLU_000445_89_37_6"/>
<accession>A0A075K2L6</accession>
<dbReference type="CDD" id="cd00075">
    <property type="entry name" value="HATPase"/>
    <property type="match status" value="1"/>
</dbReference>
<dbReference type="EMBL" id="CP008884">
    <property type="protein sequence ID" value="AIF47947.1"/>
    <property type="molecule type" value="Genomic_DNA"/>
</dbReference>
<feature type="domain" description="Histidine kinase" evidence="12">
    <location>
        <begin position="235"/>
        <end position="445"/>
    </location>
</feature>
<dbReference type="SUPFAM" id="SSF47384">
    <property type="entry name" value="Homodimeric domain of signal transducing histidine kinase"/>
    <property type="match status" value="1"/>
</dbReference>
<dbReference type="AlphaFoldDB" id="A0A075K2L6"/>
<dbReference type="InterPro" id="IPR003660">
    <property type="entry name" value="HAMP_dom"/>
</dbReference>